<dbReference type="EMBL" id="AP018400">
    <property type="protein sequence ID" value="BBA93549.1"/>
    <property type="molecule type" value="Genomic_DNA"/>
</dbReference>
<dbReference type="OrthoDB" id="2300838at2"/>
<sequence length="396" mass="47046">MYFITCTRANLRYRWESEVLLTNLQTHGSYDVIFLLYGEDKDMGPYLQEKYGITYHYFEDDRPNHQYPTSIRPYLWYQFLKKYPHMEKETFFYIDTDIIFREMVDFDKIPVSAHQWYGAHSPTVKASFLRSKHPFYLQGLQTILNVTDEELEWTETSPAGAQWLLAQPTAAFFHEMYVQCERIYDFLLTMEKLQLPLEEEEKLDRYGKWLTDMWCLAWMAPKYGITVHTSTELNFSWPVRPANEWNDYKILHNAGVLSKDEPAFYKTEWKNIPPFFFKHDKVSPELGSIHYVKAIQAVEIRPQDYDTIRILGTFITNQVKEAYIAIPLDEIKEKVPGYIELNDTSYLLWTLIHEKGSIQEVIKAYSQAFGIEEEWGRQDLFDFVAYLDTMKIVQIS</sequence>
<accession>A0A2Z5TR19</accession>
<reference evidence="1 2" key="1">
    <citation type="journal article" date="2018" name="Genome Biol. Evol.">
        <title>Complete Genome Sequence of Streptococcus ruminantium sp. nov. GUT-187T (=DSM 104980T =JCM 31869T), the Type Strain of S. ruminantium, and Comparison with Genome Sequences of Streptococcus suis Strains.</title>
        <authorList>
            <person name="Tohya M."/>
            <person name="Sekizaki T."/>
            <person name="Miyoshi-Akiyama T."/>
        </authorList>
    </citation>
    <scope>NUCLEOTIDE SEQUENCE [LARGE SCALE GENOMIC DNA]</scope>
    <source>
        <strain evidence="1 2">GUT187T</strain>
    </source>
</reference>
<dbReference type="AlphaFoldDB" id="A0A2Z5TR19"/>
<evidence type="ECO:0000313" key="1">
    <source>
        <dbReference type="EMBL" id="BBA93549.1"/>
    </source>
</evidence>
<protein>
    <submittedName>
        <fullName evidence="1">Pyrroloquinoline quinone biosynthesis protein</fullName>
    </submittedName>
</protein>
<gene>
    <name evidence="1" type="primary">pqqD</name>
    <name evidence="1" type="ORF">SR187_9745</name>
</gene>
<organism evidence="1 2">
    <name type="scientific">Streptococcus ruminantium</name>
    <dbReference type="NCBI Taxonomy" id="1917441"/>
    <lineage>
        <taxon>Bacteria</taxon>
        <taxon>Bacillati</taxon>
        <taxon>Bacillota</taxon>
        <taxon>Bacilli</taxon>
        <taxon>Lactobacillales</taxon>
        <taxon>Streptococcaceae</taxon>
        <taxon>Streptococcus</taxon>
    </lineage>
</organism>
<dbReference type="GeneID" id="52230437"/>
<dbReference type="InterPro" id="IPR008792">
    <property type="entry name" value="PQQD"/>
</dbReference>
<dbReference type="Pfam" id="PF05402">
    <property type="entry name" value="PqqD"/>
    <property type="match status" value="1"/>
</dbReference>
<evidence type="ECO:0000313" key="2">
    <source>
        <dbReference type="Proteomes" id="UP000269331"/>
    </source>
</evidence>
<dbReference type="RefSeq" id="WP_120172396.1">
    <property type="nucleotide sequence ID" value="NZ_AP018400.1"/>
</dbReference>
<proteinExistence type="predicted"/>
<dbReference type="Proteomes" id="UP000269331">
    <property type="component" value="Chromosome"/>
</dbReference>
<dbReference type="KEGG" id="srq:SR187_9745"/>
<name>A0A2Z5TR19_9STRE</name>